<keyword evidence="1" id="KW-0812">Transmembrane</keyword>
<feature type="domain" description="Transglutaminase-like" evidence="2">
    <location>
        <begin position="132"/>
        <end position="209"/>
    </location>
</feature>
<gene>
    <name evidence="3" type="ORF">ICL16_41955</name>
</gene>
<evidence type="ECO:0000259" key="2">
    <source>
        <dbReference type="SMART" id="SM00460"/>
    </source>
</evidence>
<dbReference type="SUPFAM" id="SSF54001">
    <property type="entry name" value="Cysteine proteinases"/>
    <property type="match status" value="1"/>
</dbReference>
<evidence type="ECO:0000313" key="3">
    <source>
        <dbReference type="EMBL" id="MBD2778439.1"/>
    </source>
</evidence>
<sequence>MSDNLEDLFEKKVSKLKQQQRKRLVKIVGVLLLIIFIFIGFANNTRLFNKPTPPVVKSPWPWKDRQTIHPSVANMPSKVETSIKSVAEYIAQQESDPYLRIKALHDYVVSRVTYDLDVLKTAKRPPQDAETVFHTHIAVCEGYANLFRALGRSLNMDVEYIKGKIRKDLAPLDLIPPTKIIFNPQYDWTLHAWNAVKVLDNWQLVDTTWDDSTSSDTSYNANYLMLPPEAMIVSHFPEQSHWQLLHLTQDKIAFEKKPILTPEFFAEELVLISPNEHQTNVQKVAVIRIKSPVNYQQKIVAVFTKTQAQSFLDLFLRKSNQFAEETRRQDLKLCQSQRNAQGETQISCQFQERGDYQVFVYSIGRKNLAIAQFKFHAA</sequence>
<reference evidence="3" key="1">
    <citation type="submission" date="2020-09" db="EMBL/GenBank/DDBJ databases">
        <title>Iningainema tapete sp. nov. (Scytonemataceae, Cyanobacteria) from greenhouses in central Florida (USA) produces two types of nodularin with biosynthetic potential for microcystin-LR and anabaenopeptins.</title>
        <authorList>
            <person name="Berthold D.E."/>
            <person name="Lefler F.W."/>
            <person name="Huang I.-S."/>
            <person name="Abdulla H."/>
            <person name="Zimba P.V."/>
            <person name="Laughinghouse H.D. IV."/>
        </authorList>
    </citation>
    <scope>NUCLEOTIDE SEQUENCE</scope>
    <source>
        <strain evidence="3">BLCCT55</strain>
    </source>
</reference>
<dbReference type="Gene3D" id="3.10.620.30">
    <property type="match status" value="1"/>
</dbReference>
<dbReference type="PANTHER" id="PTHR46333:SF2">
    <property type="entry name" value="CYTOKINESIS PROTEIN 3"/>
    <property type="match status" value="1"/>
</dbReference>
<protein>
    <recommendedName>
        <fullName evidence="2">Transglutaminase-like domain-containing protein</fullName>
    </recommendedName>
</protein>
<dbReference type="RefSeq" id="WP_190838103.1">
    <property type="nucleotide sequence ID" value="NZ_CAWPPI010000126.1"/>
</dbReference>
<dbReference type="InterPro" id="IPR038765">
    <property type="entry name" value="Papain-like_cys_pep_sf"/>
</dbReference>
<organism evidence="3 4">
    <name type="scientific">Iningainema tapete BLCC-T55</name>
    <dbReference type="NCBI Taxonomy" id="2748662"/>
    <lineage>
        <taxon>Bacteria</taxon>
        <taxon>Bacillati</taxon>
        <taxon>Cyanobacteriota</taxon>
        <taxon>Cyanophyceae</taxon>
        <taxon>Nostocales</taxon>
        <taxon>Scytonemataceae</taxon>
        <taxon>Iningainema tapete</taxon>
    </lineage>
</organism>
<proteinExistence type="predicted"/>
<comment type="caution">
    <text evidence="3">The sequence shown here is derived from an EMBL/GenBank/DDBJ whole genome shotgun (WGS) entry which is preliminary data.</text>
</comment>
<dbReference type="InterPro" id="IPR052557">
    <property type="entry name" value="CAP/Cytokinesis_protein"/>
</dbReference>
<name>A0A8J7C9R9_9CYAN</name>
<keyword evidence="1" id="KW-0472">Membrane</keyword>
<dbReference type="InterPro" id="IPR002931">
    <property type="entry name" value="Transglutaminase-like"/>
</dbReference>
<keyword evidence="4" id="KW-1185">Reference proteome</keyword>
<dbReference type="AlphaFoldDB" id="A0A8J7C9R9"/>
<feature type="transmembrane region" description="Helical" evidence="1">
    <location>
        <begin position="24"/>
        <end position="42"/>
    </location>
</feature>
<accession>A0A8J7C9R9</accession>
<dbReference type="GO" id="GO:0005737">
    <property type="term" value="C:cytoplasm"/>
    <property type="evidence" value="ECO:0007669"/>
    <property type="project" value="TreeGrafter"/>
</dbReference>
<evidence type="ECO:0000256" key="1">
    <source>
        <dbReference type="SAM" id="Phobius"/>
    </source>
</evidence>
<dbReference type="Pfam" id="PF01841">
    <property type="entry name" value="Transglut_core"/>
    <property type="match status" value="1"/>
</dbReference>
<dbReference type="SMART" id="SM00460">
    <property type="entry name" value="TGc"/>
    <property type="match status" value="1"/>
</dbReference>
<dbReference type="EMBL" id="JACXAE010000126">
    <property type="protein sequence ID" value="MBD2778439.1"/>
    <property type="molecule type" value="Genomic_DNA"/>
</dbReference>
<evidence type="ECO:0000313" key="4">
    <source>
        <dbReference type="Proteomes" id="UP000629098"/>
    </source>
</evidence>
<dbReference type="PANTHER" id="PTHR46333">
    <property type="entry name" value="CYTOKINESIS PROTEIN 3"/>
    <property type="match status" value="1"/>
</dbReference>
<dbReference type="Proteomes" id="UP000629098">
    <property type="component" value="Unassembled WGS sequence"/>
</dbReference>
<keyword evidence="1" id="KW-1133">Transmembrane helix</keyword>